<dbReference type="GO" id="GO:0016020">
    <property type="term" value="C:membrane"/>
    <property type="evidence" value="ECO:0007669"/>
    <property type="project" value="TreeGrafter"/>
</dbReference>
<feature type="region of interest" description="Disordered" evidence="10">
    <location>
        <begin position="1"/>
        <end position="141"/>
    </location>
</feature>
<evidence type="ECO:0000256" key="7">
    <source>
        <dbReference type="ARBA" id="ARBA00023180"/>
    </source>
</evidence>
<organism evidence="12 13">
    <name type="scientific">Acanthochromis polyacanthus</name>
    <name type="common">spiny chromis</name>
    <dbReference type="NCBI Taxonomy" id="80966"/>
    <lineage>
        <taxon>Eukaryota</taxon>
        <taxon>Metazoa</taxon>
        <taxon>Chordata</taxon>
        <taxon>Craniata</taxon>
        <taxon>Vertebrata</taxon>
        <taxon>Euteleostomi</taxon>
        <taxon>Actinopterygii</taxon>
        <taxon>Neopterygii</taxon>
        <taxon>Teleostei</taxon>
        <taxon>Neoteleostei</taxon>
        <taxon>Acanthomorphata</taxon>
        <taxon>Ovalentaria</taxon>
        <taxon>Pomacentridae</taxon>
        <taxon>Acanthochromis</taxon>
    </lineage>
</organism>
<feature type="region of interest" description="Disordered" evidence="10">
    <location>
        <begin position="262"/>
        <end position="289"/>
    </location>
</feature>
<evidence type="ECO:0000256" key="8">
    <source>
        <dbReference type="ARBA" id="ARBA00023242"/>
    </source>
</evidence>
<feature type="domain" description="Torsin-1A-interacting protein 1/2 AAA+ activator" evidence="11">
    <location>
        <begin position="336"/>
        <end position="551"/>
    </location>
</feature>
<dbReference type="GO" id="GO:0061024">
    <property type="term" value="P:membrane organization"/>
    <property type="evidence" value="ECO:0007669"/>
    <property type="project" value="TreeGrafter"/>
</dbReference>
<dbReference type="InterPro" id="IPR008662">
    <property type="entry name" value="TOIP1/2"/>
</dbReference>
<dbReference type="STRING" id="80966.ENSAPOP00000020811"/>
<reference evidence="12" key="2">
    <citation type="submission" date="2025-09" db="UniProtKB">
        <authorList>
            <consortium name="Ensembl"/>
        </authorList>
    </citation>
    <scope>IDENTIFICATION</scope>
</reference>
<keyword evidence="13" id="KW-1185">Reference proteome</keyword>
<dbReference type="Gene3D" id="3.40.50.12190">
    <property type="match status" value="1"/>
</dbReference>
<feature type="compositionally biased region" description="Basic and acidic residues" evidence="10">
    <location>
        <begin position="207"/>
        <end position="220"/>
    </location>
</feature>
<keyword evidence="8" id="KW-0539">Nucleus</keyword>
<evidence type="ECO:0000256" key="9">
    <source>
        <dbReference type="ARBA" id="ARBA00037847"/>
    </source>
</evidence>
<feature type="compositionally biased region" description="Basic and acidic residues" evidence="10">
    <location>
        <begin position="1"/>
        <end position="13"/>
    </location>
</feature>
<reference evidence="12" key="1">
    <citation type="submission" date="2025-08" db="UniProtKB">
        <authorList>
            <consortium name="Ensembl"/>
        </authorList>
    </citation>
    <scope>IDENTIFICATION</scope>
</reference>
<evidence type="ECO:0000313" key="12">
    <source>
        <dbReference type="Ensembl" id="ENSAPOP00000020811.1"/>
    </source>
</evidence>
<feature type="compositionally biased region" description="Basic and acidic residues" evidence="10">
    <location>
        <begin position="272"/>
        <end position="282"/>
    </location>
</feature>
<evidence type="ECO:0000256" key="2">
    <source>
        <dbReference type="ARBA" id="ARBA00007860"/>
    </source>
</evidence>
<keyword evidence="4" id="KW-0812">Transmembrane</keyword>
<evidence type="ECO:0000256" key="1">
    <source>
        <dbReference type="ARBA" id="ARBA00004259"/>
    </source>
</evidence>
<evidence type="ECO:0000256" key="5">
    <source>
        <dbReference type="ARBA" id="ARBA00022989"/>
    </source>
</evidence>
<dbReference type="GeneTree" id="ENSGT00390000012166"/>
<dbReference type="GO" id="GO:0005635">
    <property type="term" value="C:nuclear envelope"/>
    <property type="evidence" value="ECO:0007669"/>
    <property type="project" value="UniProtKB-SubCell"/>
</dbReference>
<evidence type="ECO:0000259" key="11">
    <source>
        <dbReference type="Pfam" id="PF05609"/>
    </source>
</evidence>
<protein>
    <submittedName>
        <fullName evidence="12">Torsin-1A-interacting protein 1-like</fullName>
    </submittedName>
</protein>
<evidence type="ECO:0000256" key="4">
    <source>
        <dbReference type="ARBA" id="ARBA00022692"/>
    </source>
</evidence>
<sequence length="551" mass="61624">MDSKVSESADPRSLRRSTRLTPVLGFEATPRGPLKRVRKDLEKKAPGAIINGSKDEEKDLEVEESLSKKRRLDAGGPEDGRGDQNEMEVQESESPSKKRWLDAGGPEDGRGDQNEMEVQESGEGMEKNGHQDMPQQDSPHDTRLLEMHQGNRRDVNLNPRVVLGERCKTSRTINEDLDFIKTKTVKPSTKAPASPAKTPTQFRPQANRHDVPKPKITSKEDYKRTMELKAKSTDVPRVNHRAPSMYPASVKSETIRRPINNIPQQSVHHKKQDCIKKPDVSKRSSGNSSTGFRSCSWILVLLVLFSSAALMAHKFIPVLQKRNAPGGSPSRVVKPEKFSDHLSLLETQFPTQRPELWKRSKIHLEKHLTTEHPKEPVSLILTAGRTAERTLRCLAQGLASSFSSALNASVLHIDGTSKAGQDSDEVKLDIDTQLQAAFEGEQPVAVIHRFEDLPPGSTLIFYRYCDHENAAYKRVFLLFTVVLPQDEVRGGLSLKEVEEMVQDYVKERLVGSSSQADFNTMDADKFGGLWSRISHLILPVVSEVEVEQKGC</sequence>
<dbReference type="PANTHER" id="PTHR18843:SF7">
    <property type="entry name" value="LAMINA-ASSOCIATED POLYPEPTIDE 1B ISOFORM 1-RELATED"/>
    <property type="match status" value="1"/>
</dbReference>
<keyword evidence="6" id="KW-0472">Membrane</keyword>
<dbReference type="InterPro" id="IPR046753">
    <property type="entry name" value="TOIP1/2_C"/>
</dbReference>
<feature type="compositionally biased region" description="Basic and acidic residues" evidence="10">
    <location>
        <begin position="94"/>
        <end position="113"/>
    </location>
</feature>
<dbReference type="PANTHER" id="PTHR18843">
    <property type="entry name" value="TORSIN-1A-INTERACTING PROTEIN"/>
    <property type="match status" value="1"/>
</dbReference>
<dbReference type="Pfam" id="PF05609">
    <property type="entry name" value="LAP1_C"/>
    <property type="match status" value="1"/>
</dbReference>
<proteinExistence type="inferred from homology"/>
<dbReference type="Ensembl" id="ENSAPOT00000031044.1">
    <property type="protein sequence ID" value="ENSAPOP00000020811.1"/>
    <property type="gene ID" value="ENSAPOG00000024425.1"/>
</dbReference>
<dbReference type="InParanoid" id="A0A3Q1FRG9"/>
<comment type="subcellular location">
    <subcellularLocation>
        <location evidence="9">Endomembrane system</location>
        <topology evidence="9">Single-pass membrane protein</topology>
    </subcellularLocation>
    <subcellularLocation>
        <location evidence="1">Nucleus envelope</location>
    </subcellularLocation>
</comment>
<feature type="region of interest" description="Disordered" evidence="10">
    <location>
        <begin position="185"/>
        <end position="220"/>
    </location>
</feature>
<keyword evidence="5" id="KW-1133">Transmembrane helix</keyword>
<dbReference type="GO" id="GO:0001671">
    <property type="term" value="F:ATPase activator activity"/>
    <property type="evidence" value="ECO:0007669"/>
    <property type="project" value="InterPro"/>
</dbReference>
<dbReference type="FunCoup" id="A0A3Q1FRG9">
    <property type="interactions" value="1"/>
</dbReference>
<keyword evidence="7" id="KW-0325">Glycoprotein</keyword>
<evidence type="ECO:0000313" key="13">
    <source>
        <dbReference type="Proteomes" id="UP000257200"/>
    </source>
</evidence>
<evidence type="ECO:0000256" key="10">
    <source>
        <dbReference type="SAM" id="MobiDB-lite"/>
    </source>
</evidence>
<dbReference type="Proteomes" id="UP000257200">
    <property type="component" value="Unplaced"/>
</dbReference>
<accession>A0A3Q1FRG9</accession>
<comment type="similarity">
    <text evidence="2">Belongs to the TOR1AIP family.</text>
</comment>
<dbReference type="AlphaFoldDB" id="A0A3Q1FRG9"/>
<evidence type="ECO:0000256" key="6">
    <source>
        <dbReference type="ARBA" id="ARBA00023136"/>
    </source>
</evidence>
<keyword evidence="3" id="KW-0597">Phosphoprotein</keyword>
<dbReference type="InterPro" id="IPR038599">
    <property type="entry name" value="LAP1C-like_C_sf"/>
</dbReference>
<name>A0A3Q1FRG9_9TELE</name>
<evidence type="ECO:0000256" key="3">
    <source>
        <dbReference type="ARBA" id="ARBA00022553"/>
    </source>
</evidence>